<dbReference type="PANTHER" id="PTHR11360:SF284">
    <property type="entry name" value="EG:103B4.3 PROTEIN-RELATED"/>
    <property type="match status" value="1"/>
</dbReference>
<comment type="subcellular location">
    <subcellularLocation>
        <location evidence="1">Cell membrane</location>
        <topology evidence="1">Multi-pass membrane protein</topology>
    </subcellularLocation>
</comment>
<feature type="transmembrane region" description="Helical" evidence="6">
    <location>
        <begin position="88"/>
        <end position="106"/>
    </location>
</feature>
<sequence>MGKEGEKLSSNQSQGRWYFGWNIVAVCTVLTLLTVGTRLGIGPFVKPILKDLGMNRTALSIIIAIGMLVYGIGMPLAGRLLDWFGTRIVLLIGVGLVVLSIIWTYFSHDVLSFAIAYGVLLSLGLSFTSPVTVTPVVSRWFTRQRGKALFYLSTGSMAGIAIMTPIFTLFIDLVGWRSTLMLLAGIFILIAVPSAIFVIRDEVPERGDALPGNQGDSSGNKRQEPVVFSSWTEALKTRPFWQVSFGLFVCGVSMNLLGSHGVPMLTDHHFSNVTASSGVGMIGIVAMISTLFLGSLSDRIPRRNMLSVIYFVRGLGFLGLVLVIAPWQLYLVAVIGGLVWAGSTALSSAILGDIYGVRWVSILYGWAYFIHQIGGAFGSFLGGWSYEHFGTHLVAYSITTLLLLLAAVVSLQLPSQLNLPKKQDWTVKIKL</sequence>
<keyword evidence="2" id="KW-0813">Transport</keyword>
<dbReference type="EMBL" id="CP051128">
    <property type="protein sequence ID" value="QIZ09383.1"/>
    <property type="molecule type" value="Genomic_DNA"/>
</dbReference>
<evidence type="ECO:0000256" key="4">
    <source>
        <dbReference type="ARBA" id="ARBA00022989"/>
    </source>
</evidence>
<feature type="transmembrane region" description="Helical" evidence="6">
    <location>
        <begin position="330"/>
        <end position="351"/>
    </location>
</feature>
<reference evidence="8 9" key="1">
    <citation type="submission" date="2020-04" db="EMBL/GenBank/DDBJ databases">
        <title>Genome-Wide Identification of 5-Methylcytosine Sites in Bacterial Genomes By High-Throughput Sequencing of MspJI Restriction Fragments.</title>
        <authorList>
            <person name="Wu V."/>
        </authorList>
    </citation>
    <scope>NUCLEOTIDE SEQUENCE [LARGE SCALE GENOMIC DNA]</scope>
    <source>
        <strain evidence="8 9">S2</strain>
    </source>
</reference>
<evidence type="ECO:0000256" key="2">
    <source>
        <dbReference type="ARBA" id="ARBA00022448"/>
    </source>
</evidence>
<dbReference type="Proteomes" id="UP000501868">
    <property type="component" value="Chromosome"/>
</dbReference>
<dbReference type="PANTHER" id="PTHR11360">
    <property type="entry name" value="MONOCARBOXYLATE TRANSPORTER"/>
    <property type="match status" value="1"/>
</dbReference>
<feature type="transmembrane region" description="Helical" evidence="6">
    <location>
        <begin position="180"/>
        <end position="199"/>
    </location>
</feature>
<feature type="transmembrane region" description="Helical" evidence="6">
    <location>
        <begin position="240"/>
        <end position="258"/>
    </location>
</feature>
<evidence type="ECO:0000256" key="5">
    <source>
        <dbReference type="ARBA" id="ARBA00023136"/>
    </source>
</evidence>
<dbReference type="CDD" id="cd17355">
    <property type="entry name" value="MFS_YcxA_like"/>
    <property type="match status" value="1"/>
</dbReference>
<accession>A0A6H1P764</accession>
<feature type="transmembrane region" description="Helical" evidence="6">
    <location>
        <begin position="57"/>
        <end position="76"/>
    </location>
</feature>
<dbReference type="Gene3D" id="1.20.1250.20">
    <property type="entry name" value="MFS general substrate transporter like domains"/>
    <property type="match status" value="2"/>
</dbReference>
<evidence type="ECO:0000313" key="8">
    <source>
        <dbReference type="EMBL" id="QIZ09383.1"/>
    </source>
</evidence>
<feature type="transmembrane region" description="Helical" evidence="6">
    <location>
        <begin position="363"/>
        <end position="381"/>
    </location>
</feature>
<organism evidence="8 9">
    <name type="scientific">Priestia megaterium</name>
    <name type="common">Bacillus megaterium</name>
    <dbReference type="NCBI Taxonomy" id="1404"/>
    <lineage>
        <taxon>Bacteria</taxon>
        <taxon>Bacillati</taxon>
        <taxon>Bacillota</taxon>
        <taxon>Bacilli</taxon>
        <taxon>Bacillales</taxon>
        <taxon>Bacillaceae</taxon>
        <taxon>Priestia</taxon>
    </lineage>
</organism>
<name>A0A6H1P764_PRIMG</name>
<dbReference type="AlphaFoldDB" id="A0A6H1P764"/>
<dbReference type="InterPro" id="IPR011701">
    <property type="entry name" value="MFS"/>
</dbReference>
<evidence type="ECO:0000256" key="1">
    <source>
        <dbReference type="ARBA" id="ARBA00004651"/>
    </source>
</evidence>
<keyword evidence="3 6" id="KW-0812">Transmembrane</keyword>
<dbReference type="InterPro" id="IPR036259">
    <property type="entry name" value="MFS_trans_sf"/>
</dbReference>
<keyword evidence="5 6" id="KW-0472">Membrane</keyword>
<proteinExistence type="predicted"/>
<feature type="domain" description="Major facilitator superfamily (MFS) profile" evidence="7">
    <location>
        <begin position="23"/>
        <end position="418"/>
    </location>
</feature>
<evidence type="ECO:0000313" key="9">
    <source>
        <dbReference type="Proteomes" id="UP000501868"/>
    </source>
</evidence>
<feature type="transmembrane region" description="Helical" evidence="6">
    <location>
        <begin position="149"/>
        <end position="174"/>
    </location>
</feature>
<dbReference type="InterPro" id="IPR050327">
    <property type="entry name" value="Proton-linked_MCT"/>
</dbReference>
<dbReference type="PROSITE" id="PS50850">
    <property type="entry name" value="MFS"/>
    <property type="match status" value="1"/>
</dbReference>
<keyword evidence="4 6" id="KW-1133">Transmembrane helix</keyword>
<feature type="transmembrane region" description="Helical" evidence="6">
    <location>
        <begin position="112"/>
        <end position="137"/>
    </location>
</feature>
<evidence type="ECO:0000256" key="3">
    <source>
        <dbReference type="ARBA" id="ARBA00022692"/>
    </source>
</evidence>
<feature type="transmembrane region" description="Helical" evidence="6">
    <location>
        <begin position="270"/>
        <end position="293"/>
    </location>
</feature>
<evidence type="ECO:0000256" key="6">
    <source>
        <dbReference type="SAM" id="Phobius"/>
    </source>
</evidence>
<feature type="transmembrane region" description="Helical" evidence="6">
    <location>
        <begin position="21"/>
        <end position="45"/>
    </location>
</feature>
<dbReference type="SUPFAM" id="SSF103473">
    <property type="entry name" value="MFS general substrate transporter"/>
    <property type="match status" value="1"/>
</dbReference>
<evidence type="ECO:0000259" key="7">
    <source>
        <dbReference type="PROSITE" id="PS50850"/>
    </source>
</evidence>
<feature type="transmembrane region" description="Helical" evidence="6">
    <location>
        <begin position="393"/>
        <end position="413"/>
    </location>
</feature>
<dbReference type="InterPro" id="IPR020846">
    <property type="entry name" value="MFS_dom"/>
</dbReference>
<protein>
    <submittedName>
        <fullName evidence="8">MFS transporter</fullName>
    </submittedName>
</protein>
<feature type="transmembrane region" description="Helical" evidence="6">
    <location>
        <begin position="305"/>
        <end position="324"/>
    </location>
</feature>
<gene>
    <name evidence="8" type="ORF">HFZ78_24085</name>
</gene>
<dbReference type="GO" id="GO:0005886">
    <property type="term" value="C:plasma membrane"/>
    <property type="evidence" value="ECO:0007669"/>
    <property type="project" value="UniProtKB-SubCell"/>
</dbReference>
<dbReference type="Pfam" id="PF07690">
    <property type="entry name" value="MFS_1"/>
    <property type="match status" value="1"/>
</dbReference>
<reference evidence="8 9" key="2">
    <citation type="submission" date="2020-04" db="EMBL/GenBank/DDBJ databases">
        <authorList>
            <person name="Fomenkov A."/>
            <person name="Anton B.P."/>
            <person name="Roberts R.J."/>
        </authorList>
    </citation>
    <scope>NUCLEOTIDE SEQUENCE [LARGE SCALE GENOMIC DNA]</scope>
    <source>
        <strain evidence="8 9">S2</strain>
    </source>
</reference>
<dbReference type="GO" id="GO:0022857">
    <property type="term" value="F:transmembrane transporter activity"/>
    <property type="evidence" value="ECO:0007669"/>
    <property type="project" value="InterPro"/>
</dbReference>